<proteinExistence type="predicted"/>
<reference evidence="1" key="1">
    <citation type="submission" date="2015-06" db="EMBL/GenBank/DDBJ databases">
        <authorList>
            <person name="Nguyen H."/>
        </authorList>
    </citation>
    <scope>NUCLEOTIDE SEQUENCE</scope>
    <source>
        <strain evidence="1">DAOM 180753</strain>
    </source>
</reference>
<comment type="caution">
    <text evidence="1">The sequence shown here is derived from an EMBL/GenBank/DDBJ whole genome shotgun (WGS) entry which is preliminary data.</text>
</comment>
<name>A0AAI9X2P5_PENTH</name>
<evidence type="ECO:0000313" key="1">
    <source>
        <dbReference type="EMBL" id="KAJ9481184.1"/>
    </source>
</evidence>
<organism evidence="1 2">
    <name type="scientific">Penicillium thymicola</name>
    <dbReference type="NCBI Taxonomy" id="293382"/>
    <lineage>
        <taxon>Eukaryota</taxon>
        <taxon>Fungi</taxon>
        <taxon>Dikarya</taxon>
        <taxon>Ascomycota</taxon>
        <taxon>Pezizomycotina</taxon>
        <taxon>Eurotiomycetes</taxon>
        <taxon>Eurotiomycetidae</taxon>
        <taxon>Eurotiales</taxon>
        <taxon>Aspergillaceae</taxon>
        <taxon>Penicillium</taxon>
    </lineage>
</organism>
<protein>
    <submittedName>
        <fullName evidence="1">Uncharacterized protein</fullName>
    </submittedName>
</protein>
<dbReference type="EMBL" id="LACB01000875">
    <property type="protein sequence ID" value="KAJ9481184.1"/>
    <property type="molecule type" value="Genomic_DNA"/>
</dbReference>
<gene>
    <name evidence="1" type="ORF">VN97_g12316</name>
</gene>
<evidence type="ECO:0000313" key="2">
    <source>
        <dbReference type="Proteomes" id="UP001227192"/>
    </source>
</evidence>
<reference evidence="1" key="2">
    <citation type="journal article" date="2016" name="Fungal Biol.">
        <title>Ochratoxin A production by Penicillium thymicola.</title>
        <authorList>
            <person name="Nguyen H.D.T."/>
            <person name="McMullin D.R."/>
            <person name="Ponomareva E."/>
            <person name="Riley R."/>
            <person name="Pomraning K.R."/>
            <person name="Baker S.E."/>
            <person name="Seifert K.A."/>
        </authorList>
    </citation>
    <scope>NUCLEOTIDE SEQUENCE</scope>
    <source>
        <strain evidence="1">DAOM 180753</strain>
    </source>
</reference>
<sequence>MYAEFKSALVANAALVIDNTLPDLENIFTPIPLKKDDSWLNAVLGLVALDVLTVSGKFFDSVLSEIPTMAAKTDASKDHHKSALNAILTSPITLIMNLKSSEA</sequence>
<keyword evidence="2" id="KW-1185">Reference proteome</keyword>
<accession>A0AAI9X2P5</accession>
<dbReference type="Proteomes" id="UP001227192">
    <property type="component" value="Unassembled WGS sequence"/>
</dbReference>
<dbReference type="AlphaFoldDB" id="A0AAI9X2P5"/>